<reference evidence="2 3" key="1">
    <citation type="submission" date="2024-05" db="EMBL/GenBank/DDBJ databases">
        <title>Genome sequencing and assembly of Indian major carp, Cirrhinus mrigala (Hamilton, 1822).</title>
        <authorList>
            <person name="Mohindra V."/>
            <person name="Chowdhury L.M."/>
            <person name="Lal K."/>
            <person name="Jena J.K."/>
        </authorList>
    </citation>
    <scope>NUCLEOTIDE SEQUENCE [LARGE SCALE GENOMIC DNA]</scope>
    <source>
        <strain evidence="2">CM1030</strain>
        <tissue evidence="2">Blood</tissue>
    </source>
</reference>
<accession>A0ABD0MUA4</accession>
<comment type="caution">
    <text evidence="2">The sequence shown here is derived from an EMBL/GenBank/DDBJ whole genome shotgun (WGS) entry which is preliminary data.</text>
</comment>
<dbReference type="Proteomes" id="UP001529510">
    <property type="component" value="Unassembled WGS sequence"/>
</dbReference>
<dbReference type="EMBL" id="JAMKFB020000189">
    <property type="protein sequence ID" value="KAL0152561.1"/>
    <property type="molecule type" value="Genomic_DNA"/>
</dbReference>
<feature type="non-terminal residue" evidence="2">
    <location>
        <position position="1"/>
    </location>
</feature>
<gene>
    <name evidence="2" type="ORF">M9458_052284</name>
</gene>
<dbReference type="AlphaFoldDB" id="A0ABD0MUA4"/>
<organism evidence="2 3">
    <name type="scientific">Cirrhinus mrigala</name>
    <name type="common">Mrigala</name>
    <dbReference type="NCBI Taxonomy" id="683832"/>
    <lineage>
        <taxon>Eukaryota</taxon>
        <taxon>Metazoa</taxon>
        <taxon>Chordata</taxon>
        <taxon>Craniata</taxon>
        <taxon>Vertebrata</taxon>
        <taxon>Euteleostomi</taxon>
        <taxon>Actinopterygii</taxon>
        <taxon>Neopterygii</taxon>
        <taxon>Teleostei</taxon>
        <taxon>Ostariophysi</taxon>
        <taxon>Cypriniformes</taxon>
        <taxon>Cyprinidae</taxon>
        <taxon>Labeoninae</taxon>
        <taxon>Labeonini</taxon>
        <taxon>Cirrhinus</taxon>
    </lineage>
</organism>
<evidence type="ECO:0000313" key="2">
    <source>
        <dbReference type="EMBL" id="KAL0152561.1"/>
    </source>
</evidence>
<protein>
    <submittedName>
        <fullName evidence="2">Uncharacterized protein</fullName>
    </submittedName>
</protein>
<evidence type="ECO:0000256" key="1">
    <source>
        <dbReference type="SAM" id="MobiDB-lite"/>
    </source>
</evidence>
<feature type="region of interest" description="Disordered" evidence="1">
    <location>
        <begin position="19"/>
        <end position="59"/>
    </location>
</feature>
<evidence type="ECO:0000313" key="3">
    <source>
        <dbReference type="Proteomes" id="UP001529510"/>
    </source>
</evidence>
<name>A0ABD0MUA4_CIRMR</name>
<proteinExistence type="predicted"/>
<keyword evidence="3" id="KW-1185">Reference proteome</keyword>
<sequence>LAAFIQWALVSCKSHLTVDITDKDPMPSPTSPHSVERHPEPTMDGGPKPSATDKLSPSGATVLRNAPEPELVTCDQVQELTTLHALEKFTVEREDAEESPAHCTSAEGEQMQDSGDFINNIDIYADMLPIFPLSFELSVYPEPFVCPEMSTSLDSPPTLLLLPPPFIPAASAFCVLY</sequence>